<dbReference type="InterPro" id="IPR000276">
    <property type="entry name" value="GPCR_Rhodpsn"/>
</dbReference>
<evidence type="ECO:0000256" key="3">
    <source>
        <dbReference type="ARBA" id="ARBA00022989"/>
    </source>
</evidence>
<feature type="transmembrane region" description="Helical" evidence="6">
    <location>
        <begin position="1586"/>
        <end position="1610"/>
    </location>
</feature>
<dbReference type="PRINTS" id="PR00237">
    <property type="entry name" value="GPCRRHODOPSN"/>
</dbReference>
<feature type="transmembrane region" description="Helical" evidence="6">
    <location>
        <begin position="1713"/>
        <end position="1738"/>
    </location>
</feature>
<gene>
    <name evidence="9" type="ORF">ROHU_011540</name>
</gene>
<dbReference type="GO" id="GO:0016020">
    <property type="term" value="C:membrane"/>
    <property type="evidence" value="ECO:0007669"/>
    <property type="project" value="UniProtKB-SubCell"/>
</dbReference>
<dbReference type="PROSITE" id="PS00237">
    <property type="entry name" value="G_PROTEIN_RECEP_F1_1"/>
    <property type="match status" value="1"/>
</dbReference>
<dbReference type="Pfam" id="PF25496">
    <property type="entry name" value="URGCP"/>
    <property type="match status" value="1"/>
</dbReference>
<dbReference type="Pfam" id="PF00001">
    <property type="entry name" value="7tm_1"/>
    <property type="match status" value="1"/>
</dbReference>
<feature type="domain" description="VLIG-type G" evidence="8">
    <location>
        <begin position="557"/>
        <end position="673"/>
    </location>
</feature>
<dbReference type="STRING" id="84645.A0A498LSE4"/>
<dbReference type="GO" id="GO:0005525">
    <property type="term" value="F:GTP binding"/>
    <property type="evidence" value="ECO:0007669"/>
    <property type="project" value="InterPro"/>
</dbReference>
<feature type="domain" description="G-protein coupled receptors family 1 profile" evidence="7">
    <location>
        <begin position="1565"/>
        <end position="1826"/>
    </location>
</feature>
<keyword evidence="5" id="KW-0807">Transducer</keyword>
<organism evidence="9 10">
    <name type="scientific">Labeo rohita</name>
    <name type="common">Indian major carp</name>
    <name type="synonym">Cyprinus rohita</name>
    <dbReference type="NCBI Taxonomy" id="84645"/>
    <lineage>
        <taxon>Eukaryota</taxon>
        <taxon>Metazoa</taxon>
        <taxon>Chordata</taxon>
        <taxon>Craniata</taxon>
        <taxon>Vertebrata</taxon>
        <taxon>Euteleostomi</taxon>
        <taxon>Actinopterygii</taxon>
        <taxon>Neopterygii</taxon>
        <taxon>Teleostei</taxon>
        <taxon>Ostariophysi</taxon>
        <taxon>Cypriniformes</taxon>
        <taxon>Cyprinidae</taxon>
        <taxon>Labeoninae</taxon>
        <taxon>Labeonini</taxon>
        <taxon>Labeo</taxon>
    </lineage>
</organism>
<keyword evidence="3 6" id="KW-1133">Transmembrane helix</keyword>
<dbReference type="InterPro" id="IPR030383">
    <property type="entry name" value="G_VLIG_dom"/>
</dbReference>
<dbReference type="SMART" id="SM01381">
    <property type="entry name" value="7TM_GPCR_Srsx"/>
    <property type="match status" value="1"/>
</dbReference>
<dbReference type="InterPro" id="IPR057365">
    <property type="entry name" value="URGCP"/>
</dbReference>
<comment type="caution">
    <text evidence="9">The sequence shown here is derived from an EMBL/GenBank/DDBJ whole genome shotgun (WGS) entry which is preliminary data.</text>
</comment>
<evidence type="ECO:0000259" key="7">
    <source>
        <dbReference type="PROSITE" id="PS50262"/>
    </source>
</evidence>
<dbReference type="InterPro" id="IPR052986">
    <property type="entry name" value="VLIG_GTPase"/>
</dbReference>
<dbReference type="InterPro" id="IPR058641">
    <property type="entry name" value="GVIN1_dom"/>
</dbReference>
<evidence type="ECO:0000259" key="8">
    <source>
        <dbReference type="PROSITE" id="PS51717"/>
    </source>
</evidence>
<dbReference type="PROSITE" id="PS51717">
    <property type="entry name" value="G_VLIG"/>
    <property type="match status" value="1"/>
</dbReference>
<dbReference type="PANTHER" id="PTHR14819">
    <property type="entry name" value="GTP-BINDING"/>
    <property type="match status" value="1"/>
</dbReference>
<dbReference type="PROSITE" id="PS50262">
    <property type="entry name" value="G_PROTEIN_RECEP_F1_2"/>
    <property type="match status" value="1"/>
</dbReference>
<evidence type="ECO:0000313" key="10">
    <source>
        <dbReference type="Proteomes" id="UP000290572"/>
    </source>
</evidence>
<protein>
    <submittedName>
        <fullName evidence="9">Interferon-induced very large GTPase 1-like protein</fullName>
    </submittedName>
</protein>
<feature type="transmembrane region" description="Helical" evidence="6">
    <location>
        <begin position="1806"/>
        <end position="1829"/>
    </location>
</feature>
<feature type="transmembrane region" description="Helical" evidence="6">
    <location>
        <begin position="1661"/>
        <end position="1680"/>
    </location>
</feature>
<evidence type="ECO:0000256" key="5">
    <source>
        <dbReference type="RuleBase" id="RU000688"/>
    </source>
</evidence>
<dbReference type="Pfam" id="PF25974">
    <property type="entry name" value="URGCP_9th"/>
    <property type="match status" value="1"/>
</dbReference>
<reference evidence="9 10" key="1">
    <citation type="submission" date="2018-03" db="EMBL/GenBank/DDBJ databases">
        <title>Draft genome sequence of Rohu Carp (Labeo rohita).</title>
        <authorList>
            <person name="Das P."/>
            <person name="Kushwaha B."/>
            <person name="Joshi C.G."/>
            <person name="Kumar D."/>
            <person name="Nagpure N.S."/>
            <person name="Sahoo L."/>
            <person name="Das S.P."/>
            <person name="Bit A."/>
            <person name="Patnaik S."/>
            <person name="Meher P.K."/>
            <person name="Jayasankar P."/>
            <person name="Koringa P.G."/>
            <person name="Patel N.V."/>
            <person name="Hinsu A.T."/>
            <person name="Kumar R."/>
            <person name="Pandey M."/>
            <person name="Agarwal S."/>
            <person name="Srivastava S."/>
            <person name="Singh M."/>
            <person name="Iquebal M.A."/>
            <person name="Jaiswal S."/>
            <person name="Angadi U.B."/>
            <person name="Kumar N."/>
            <person name="Raza M."/>
            <person name="Shah T.M."/>
            <person name="Rai A."/>
            <person name="Jena J.K."/>
        </authorList>
    </citation>
    <scope>NUCLEOTIDE SEQUENCE [LARGE SCALE GENOMIC DNA]</scope>
    <source>
        <strain evidence="9">DASCIFA01</strain>
        <tissue evidence="9">Testis</tissue>
    </source>
</reference>
<dbReference type="PRINTS" id="PR01018">
    <property type="entry name" value="PRPRECEPTOR"/>
</dbReference>
<name>A0A498LSE4_LABRO</name>
<proteinExistence type="inferred from homology"/>
<comment type="similarity">
    <text evidence="5">Belongs to the G-protein coupled receptor 1 family.</text>
</comment>
<dbReference type="Proteomes" id="UP000290572">
    <property type="component" value="Unassembled WGS sequence"/>
</dbReference>
<dbReference type="InterPro" id="IPR001402">
    <property type="entry name" value="Prolrel_pep_rcpt"/>
</dbReference>
<dbReference type="Gene3D" id="1.20.1070.10">
    <property type="entry name" value="Rhodopsin 7-helix transmembrane proteins"/>
    <property type="match status" value="1"/>
</dbReference>
<evidence type="ECO:0000256" key="1">
    <source>
        <dbReference type="ARBA" id="ARBA00004370"/>
    </source>
</evidence>
<dbReference type="SUPFAM" id="SSF81321">
    <property type="entry name" value="Family A G protein-coupled receptor-like"/>
    <property type="match status" value="1"/>
</dbReference>
<dbReference type="GO" id="GO:0004983">
    <property type="term" value="F:neuropeptide Y receptor activity"/>
    <property type="evidence" value="ECO:0007669"/>
    <property type="project" value="InterPro"/>
</dbReference>
<evidence type="ECO:0000313" key="9">
    <source>
        <dbReference type="EMBL" id="RXN08367.1"/>
    </source>
</evidence>
<dbReference type="InterPro" id="IPR017452">
    <property type="entry name" value="GPCR_Rhodpsn_7TM"/>
</dbReference>
<dbReference type="Pfam" id="PF25683">
    <property type="entry name" value="URGCP_GTPase"/>
    <property type="match status" value="1"/>
</dbReference>
<dbReference type="PANTHER" id="PTHR14819:SF9">
    <property type="entry name" value="UP-REGULATOR OF CELL PROLIFERATION-LIKE"/>
    <property type="match status" value="1"/>
</dbReference>
<evidence type="ECO:0000256" key="2">
    <source>
        <dbReference type="ARBA" id="ARBA00022692"/>
    </source>
</evidence>
<comment type="subcellular location">
    <subcellularLocation>
        <location evidence="1">Membrane</location>
    </subcellularLocation>
</comment>
<dbReference type="EMBL" id="QBIY01013320">
    <property type="protein sequence ID" value="RXN08367.1"/>
    <property type="molecule type" value="Genomic_DNA"/>
</dbReference>
<keyword evidence="2 5" id="KW-0812">Transmembrane</keyword>
<accession>A0A498LSE4</accession>
<keyword evidence="10" id="KW-1185">Reference proteome</keyword>
<feature type="transmembrane region" description="Helical" evidence="6">
    <location>
        <begin position="1766"/>
        <end position="1786"/>
    </location>
</feature>
<feature type="transmembrane region" description="Helical" evidence="6">
    <location>
        <begin position="1550"/>
        <end position="1574"/>
    </location>
</feature>
<keyword evidence="5" id="KW-0297">G-protein coupled receptor</keyword>
<sequence>MLDLHREKVAPLDLTSMQYVNTPSTEDDLPQDPTELANAFLRRLWINNPQARSTWCKVPVGDYGLDMDENSQCAINPLDLVTVIYMTTNSFLQQEIAQRMLQCSFAVPLYLPPIHPEKIGTILLCPFRGVLGQWKSASEGPVMKNMADSRMPFLSAVRLGCLNVSKSRVLNRVLGGPHKPNDYFINCGMEGGRLPRVLSDGLVEVCWNLHSGDPEDNVFSRPVLVANLRGDAADYEKQMSLLCYTSAVLIVFCESFGAKERELLKSWRDNTSHMIIIDCSTSVEDGQENHNEKMKQRLMKDLELPDGTMLNGCEGDEEEIAENLRDVLDRFIPYLHTTNLVGTAGMANDLDINIDEDELCRMAFSEAEEVLSGIEDGVSSYLENQLPLQGAVWKQLCQLEKEEARRQQHTSQSLTGEKENLIKQLLDYELTTAMRAFTAALCSFDTTKRAFFLSWMRVKLEVMQLDNLSLQREADEGQMQEPCIGLEHFLREMGLVYERYFRGPNSDLYDMFRLPYIGAELLLYGVPLELYDGDASVFPMNWVYSVLYEVYKQLPKFSRMRVLTILGFHNSKNAEVLSALFGVNFPKWGRRHIKGAYMLLLSLPDNFRMEMDCEFLLLISTEGLNSQTERSLVHDSELATFVSGLSDITLINFPDEGQNETRSNLQVAANAILCTRNLERKTTFQIASEGTGLDGKIMSCVIDVLNTGQLPNLSKRETLATSETRGISHNLHSPWTSSSVTSQNNQIHSDAILRLKKRLLTIFHEKATNGQPTCLGAFMEYMLCMWERVKNGSVAIKLGDTVTADAIIGLCTKLVQGEKHLGDQLDIWVEALDDHITELKESASQNGERMDSDRLFRILTDEATTQISTEKDHIKASLWDYLRQEDIDISLVENYKVNLHKKVDHIQEQMTSDVAQKLESATIRHDMTIKMQALLTSLEAALEVKLRSLLQTSKNNNCVIEDKELEREFVSVWENIPSNVNDPPSEIQDIFTSMVEQLKKNLSDRGLKKHNIRLQDANQLNGFKVKTAHFALSSKMKKSLKYNKNVAQRFTNNLIEDCDRRVSEKVCHKEGYSDSYMRELLAIVDKGLEVLKGESFVMAPKFEVDIKGYVCGKAADSFQEVQDSFLREKEIKERFLNETRDRHMLNFIYQFRKRDQCQKAAQMFTNQCLKPTVEDFIYNSLERQIFNNMIQNQNARFYSSPKKFHYSLLKEMLIKDSFENFHEYLQSHESFCRKSIENFIRAHLSGSVMIEDRREQRMHQIFDWVKRCITQVSESETGAQSNVRQLLEKVCSSLESLEKITTPTQILKKPLFDISTHREHFFANLEESVSELSSAIAQEFMENEDVIEVPDDLPEKLKDLLYETVKGCDKRCPFCKAPCDLEEKEHKVHEAVVHRPKGLVCYTNANSTTLSHNTCSADIAGQNQFQNRDTAGQSLPYKEYQSIYPDWKIYPEDPRNNGAAVYWRYVFMRLLPQRETRKHLKPSAQIEEHEYSIPSKGYVHPSQGINKMVEMNPLLEQVFAGLNATLGASNRTDPLDKFSGTQLLLRFKPLFIPLYTLVVVVAGVGNSFLLACILADKKLHNATNFFIGNLAAGDLLMCLSCVPLTASYAFDARGWAFGRPMCHLIPLLQGATVFASVLSLTAIAMDRYVVVAYPVRRRISVWGCGAVALGVWAVSLALAAPPSLHTRYVDLRPSGMELVVCEEFWLGAERQRLLYSCFFLLASYMIPLLSVSISYCAISVHLRKHTLPGEPSHSQQRWSKQRRKTFSLLVASVLAFALCWLPLQVLNLLLDLDSDFQIVDKRYLNVLQVSCHLIAMSSACYNPFIYASLHSKVRMHLRGYLCPCRRSGQELLSRCASRNPATCLTLISEVAVKESQSPESPVPDSCL</sequence>
<keyword evidence="4 6" id="KW-0472">Membrane</keyword>
<feature type="transmembrane region" description="Helical" evidence="6">
    <location>
        <begin position="1630"/>
        <end position="1649"/>
    </location>
</feature>
<evidence type="ECO:0000256" key="6">
    <source>
        <dbReference type="SAM" id="Phobius"/>
    </source>
</evidence>
<evidence type="ECO:0000256" key="4">
    <source>
        <dbReference type="ARBA" id="ARBA00023136"/>
    </source>
</evidence>
<keyword evidence="5" id="KW-0675">Receptor</keyword>